<dbReference type="InterPro" id="IPR003593">
    <property type="entry name" value="AAA+_ATPase"/>
</dbReference>
<dbReference type="InterPro" id="IPR036640">
    <property type="entry name" value="ABC1_TM_sf"/>
</dbReference>
<evidence type="ECO:0000256" key="9">
    <source>
        <dbReference type="SAM" id="Phobius"/>
    </source>
</evidence>
<dbReference type="CDD" id="cd03223">
    <property type="entry name" value="ABCD_peroxisomal_ALDP"/>
    <property type="match status" value="1"/>
</dbReference>
<dbReference type="InterPro" id="IPR027417">
    <property type="entry name" value="P-loop_NTPase"/>
</dbReference>
<feature type="transmembrane region" description="Helical" evidence="9">
    <location>
        <begin position="29"/>
        <end position="48"/>
    </location>
</feature>
<sequence length="704" mass="77826">MIRLLAGLSGLATLGFGLGVYLGDAPIHLPFLALIVAGALLMSAGIPAAQTRVPLVMRFLIGLFSLGFLGFAVVVWIKDAGIVSDDVAAYLPQSGAAVISAILVILNLAICYIPMFREIIDLADPYFEPHDGPKVVLFGLRLREDTIGKVFLGFIVILNVLQVYLTVIFSYWNNRFYTALQDKNQEAFWAELLFFAIAATFWITRGLTELFVTEFFKVRWRRWMTDRYVGQWTSNKVHYRLAISGHQSDNPDQRISEDVRDFIDKGFDFYVLIFNTILTLYAFILILWGISSQFTYKIGEFDLANIPGYLVWGALIVSLVVTFGSHFLGRPLVGLYFQQQKLEADFRYALVRFRENTEQIALLEGEDVERVGLARNFQNVFGNTIDIIVRRIKLGTFNLAYSQALVVLPFIFLAPAYFSTASMKLGSLTQTSGAFGNVQDSFSFFITNYRALAEFKSMVDRLTRFDKAIRQAEEQARGGIAVAETDQVSGISSQGLSVALPTGQTLIRNAALSFPKGTSTLVTGPSGSGKTTLFRAIAGIWPFGSGKIEIPDHENLMLLPQQTYMPLGTLKAALTYPLPPTAFDQDVIEGALNAVGLGNLIPRLNATENWGTILSGGEKQRVSIIRALLRKPAWLFLDEATSALDEKSEEELYRLLAEKLPGTTVVSIGHRASLAAYHARRVAVVKDEGGGHLEDQPLASFGQA</sequence>
<dbReference type="PANTHER" id="PTHR11384">
    <property type="entry name" value="ATP-BINDING CASSETTE, SUB-FAMILY D MEMBER"/>
    <property type="match status" value="1"/>
</dbReference>
<feature type="domain" description="ABC transporter" evidence="10">
    <location>
        <begin position="491"/>
        <end position="702"/>
    </location>
</feature>
<name>A0ABV3PQB6_9HYPH</name>
<dbReference type="Gene3D" id="3.40.50.300">
    <property type="entry name" value="P-loop containing nucleotide triphosphate hydrolases"/>
    <property type="match status" value="1"/>
</dbReference>
<feature type="transmembrane region" description="Helical" evidence="9">
    <location>
        <begin position="55"/>
        <end position="77"/>
    </location>
</feature>
<feature type="domain" description="ABC transmembrane type-1" evidence="11">
    <location>
        <begin position="154"/>
        <end position="454"/>
    </location>
</feature>
<evidence type="ECO:0000259" key="11">
    <source>
        <dbReference type="PROSITE" id="PS50929"/>
    </source>
</evidence>
<dbReference type="SUPFAM" id="SSF52540">
    <property type="entry name" value="P-loop containing nucleoside triphosphate hydrolases"/>
    <property type="match status" value="1"/>
</dbReference>
<accession>A0ABV3PQB6</accession>
<dbReference type="InterPro" id="IPR003439">
    <property type="entry name" value="ABC_transporter-like_ATP-bd"/>
</dbReference>
<evidence type="ECO:0000256" key="8">
    <source>
        <dbReference type="ARBA" id="ARBA00023136"/>
    </source>
</evidence>
<gene>
    <name evidence="12" type="ORF">ABXS05_19965</name>
</gene>
<proteinExistence type="inferred from homology"/>
<keyword evidence="3" id="KW-0813">Transport</keyword>
<evidence type="ECO:0000256" key="4">
    <source>
        <dbReference type="ARBA" id="ARBA00022692"/>
    </source>
</evidence>
<dbReference type="EMBL" id="JBFNQD010000007">
    <property type="protein sequence ID" value="MEW9307840.1"/>
    <property type="molecule type" value="Genomic_DNA"/>
</dbReference>
<feature type="transmembrane region" description="Helical" evidence="9">
    <location>
        <begin position="150"/>
        <end position="172"/>
    </location>
</feature>
<keyword evidence="13" id="KW-1185">Reference proteome</keyword>
<dbReference type="PROSITE" id="PS00211">
    <property type="entry name" value="ABC_TRANSPORTER_1"/>
    <property type="match status" value="1"/>
</dbReference>
<reference evidence="12 13" key="1">
    <citation type="submission" date="2024-07" db="EMBL/GenBank/DDBJ databases">
        <title>Description of Labrys sedimenti sp. nov., isolated from a diclofenac-degrading enrichment culture.</title>
        <authorList>
            <person name="Tancsics A."/>
            <person name="Csepanyi A."/>
        </authorList>
    </citation>
    <scope>NUCLEOTIDE SEQUENCE [LARGE SCALE GENOMIC DNA]</scope>
    <source>
        <strain evidence="12 13">LMG 23578</strain>
    </source>
</reference>
<dbReference type="SMART" id="SM00382">
    <property type="entry name" value="AAA"/>
    <property type="match status" value="1"/>
</dbReference>
<organism evidence="12 13">
    <name type="scientific">Labrys neptuniae</name>
    <dbReference type="NCBI Taxonomy" id="376174"/>
    <lineage>
        <taxon>Bacteria</taxon>
        <taxon>Pseudomonadati</taxon>
        <taxon>Pseudomonadota</taxon>
        <taxon>Alphaproteobacteria</taxon>
        <taxon>Hyphomicrobiales</taxon>
        <taxon>Xanthobacteraceae</taxon>
        <taxon>Labrys</taxon>
    </lineage>
</organism>
<evidence type="ECO:0000256" key="5">
    <source>
        <dbReference type="ARBA" id="ARBA00022741"/>
    </source>
</evidence>
<dbReference type="InterPro" id="IPR011527">
    <property type="entry name" value="ABC1_TM_dom"/>
</dbReference>
<dbReference type="Pfam" id="PF00005">
    <property type="entry name" value="ABC_tran"/>
    <property type="match status" value="1"/>
</dbReference>
<dbReference type="Gene3D" id="1.20.1560.10">
    <property type="entry name" value="ABC transporter type 1, transmembrane domain"/>
    <property type="match status" value="1"/>
</dbReference>
<feature type="transmembrane region" description="Helical" evidence="9">
    <location>
        <begin position="192"/>
        <end position="212"/>
    </location>
</feature>
<dbReference type="RefSeq" id="WP_367625154.1">
    <property type="nucleotide sequence ID" value="NZ_JBFNQD010000007.1"/>
</dbReference>
<keyword evidence="6 12" id="KW-0067">ATP-binding</keyword>
<dbReference type="PROSITE" id="PS50929">
    <property type="entry name" value="ABC_TM1F"/>
    <property type="match status" value="1"/>
</dbReference>
<feature type="transmembrane region" description="Helical" evidence="9">
    <location>
        <begin position="310"/>
        <end position="329"/>
    </location>
</feature>
<comment type="similarity">
    <text evidence="2">Belongs to the ABC transporter superfamily.</text>
</comment>
<dbReference type="GO" id="GO:0005524">
    <property type="term" value="F:ATP binding"/>
    <property type="evidence" value="ECO:0007669"/>
    <property type="project" value="UniProtKB-KW"/>
</dbReference>
<dbReference type="Pfam" id="PF06472">
    <property type="entry name" value="ABC_membrane_2"/>
    <property type="match status" value="1"/>
</dbReference>
<feature type="transmembrane region" description="Helical" evidence="9">
    <location>
        <begin position="89"/>
        <end position="113"/>
    </location>
</feature>
<evidence type="ECO:0000256" key="6">
    <source>
        <dbReference type="ARBA" id="ARBA00022840"/>
    </source>
</evidence>
<dbReference type="PANTHER" id="PTHR11384:SF59">
    <property type="entry name" value="LYSOSOMAL COBALAMIN TRANSPORTER ABCD4"/>
    <property type="match status" value="1"/>
</dbReference>
<feature type="transmembrane region" description="Helical" evidence="9">
    <location>
        <begin position="399"/>
        <end position="418"/>
    </location>
</feature>
<keyword evidence="4 9" id="KW-0812">Transmembrane</keyword>
<keyword evidence="5" id="KW-0547">Nucleotide-binding</keyword>
<dbReference type="PROSITE" id="PS50893">
    <property type="entry name" value="ABC_TRANSPORTER_2"/>
    <property type="match status" value="1"/>
</dbReference>
<evidence type="ECO:0000313" key="12">
    <source>
        <dbReference type="EMBL" id="MEW9307840.1"/>
    </source>
</evidence>
<evidence type="ECO:0000256" key="2">
    <source>
        <dbReference type="ARBA" id="ARBA00005417"/>
    </source>
</evidence>
<evidence type="ECO:0000256" key="7">
    <source>
        <dbReference type="ARBA" id="ARBA00022989"/>
    </source>
</evidence>
<keyword evidence="8 9" id="KW-0472">Membrane</keyword>
<feature type="transmembrane region" description="Helical" evidence="9">
    <location>
        <begin position="269"/>
        <end position="290"/>
    </location>
</feature>
<evidence type="ECO:0000256" key="3">
    <source>
        <dbReference type="ARBA" id="ARBA00022448"/>
    </source>
</evidence>
<dbReference type="Proteomes" id="UP001555786">
    <property type="component" value="Unassembled WGS sequence"/>
</dbReference>
<evidence type="ECO:0000313" key="13">
    <source>
        <dbReference type="Proteomes" id="UP001555786"/>
    </source>
</evidence>
<comment type="subcellular location">
    <subcellularLocation>
        <location evidence="1">Cell membrane</location>
        <topology evidence="1">Multi-pass membrane protein</topology>
    </subcellularLocation>
</comment>
<keyword evidence="7 9" id="KW-1133">Transmembrane helix</keyword>
<protein>
    <submittedName>
        <fullName evidence="12">ABC transporter ATP-binding protein/permease</fullName>
    </submittedName>
</protein>
<dbReference type="InterPro" id="IPR050835">
    <property type="entry name" value="ABC_transporter_sub-D"/>
</dbReference>
<evidence type="ECO:0000256" key="1">
    <source>
        <dbReference type="ARBA" id="ARBA00004651"/>
    </source>
</evidence>
<evidence type="ECO:0000259" key="10">
    <source>
        <dbReference type="PROSITE" id="PS50893"/>
    </source>
</evidence>
<comment type="caution">
    <text evidence="12">The sequence shown here is derived from an EMBL/GenBank/DDBJ whole genome shotgun (WGS) entry which is preliminary data.</text>
</comment>
<dbReference type="InterPro" id="IPR017871">
    <property type="entry name" value="ABC_transporter-like_CS"/>
</dbReference>
<dbReference type="SUPFAM" id="SSF90123">
    <property type="entry name" value="ABC transporter transmembrane region"/>
    <property type="match status" value="1"/>
</dbReference>